<evidence type="ECO:0000313" key="2">
    <source>
        <dbReference type="Proteomes" id="UP000235073"/>
    </source>
</evidence>
<dbReference type="Proteomes" id="UP000235073">
    <property type="component" value="Unassembled WGS sequence"/>
</dbReference>
<gene>
    <name evidence="1" type="ORF">CYK21_09065</name>
</gene>
<dbReference type="InterPro" id="IPR025427">
    <property type="entry name" value="DUF4160"/>
</dbReference>
<proteinExistence type="predicted"/>
<organism evidence="1 2">
    <name type="scientific">Streptococcus macedonicus</name>
    <name type="common">Streptococcus gallolyticus macedonicus</name>
    <dbReference type="NCBI Taxonomy" id="59310"/>
    <lineage>
        <taxon>Bacteria</taxon>
        <taxon>Bacillati</taxon>
        <taxon>Bacillota</taxon>
        <taxon>Bacilli</taxon>
        <taxon>Lactobacillales</taxon>
        <taxon>Streptococcaceae</taxon>
        <taxon>Streptococcus</taxon>
    </lineage>
</organism>
<reference evidence="1 2" key="1">
    <citation type="submission" date="2017-12" db="EMBL/GenBank/DDBJ databases">
        <title>Phylogenetic diversity of female urinary microbiome.</title>
        <authorList>
            <person name="Thomas-White K."/>
            <person name="Wolfe A.J."/>
        </authorList>
    </citation>
    <scope>NUCLEOTIDE SEQUENCE [LARGE SCALE GENOMIC DNA]</scope>
    <source>
        <strain evidence="1 2">UMB0733</strain>
    </source>
</reference>
<accession>A0A2I1YEP3</accession>
<evidence type="ECO:0000313" key="1">
    <source>
        <dbReference type="EMBL" id="PLA53349.1"/>
    </source>
</evidence>
<dbReference type="RefSeq" id="WP_101774327.1">
    <property type="nucleotide sequence ID" value="NZ_PKIB01000009.1"/>
</dbReference>
<name>A0A2I1YEP3_STRMC</name>
<comment type="caution">
    <text evidence="1">The sequence shown here is derived from an EMBL/GenBank/DDBJ whole genome shotgun (WGS) entry which is preliminary data.</text>
</comment>
<protein>
    <recommendedName>
        <fullName evidence="3">DUF4160 domain-containing protein</fullName>
    </recommendedName>
</protein>
<dbReference type="Pfam" id="PF13711">
    <property type="entry name" value="DUF4160"/>
    <property type="match status" value="1"/>
</dbReference>
<evidence type="ECO:0008006" key="3">
    <source>
        <dbReference type="Google" id="ProtNLM"/>
    </source>
</evidence>
<dbReference type="EMBL" id="PKIB01000009">
    <property type="protein sequence ID" value="PLA53349.1"/>
    <property type="molecule type" value="Genomic_DNA"/>
</dbReference>
<dbReference type="AlphaFoldDB" id="A0A2I1YEP3"/>
<sequence length="81" mass="9652">MPRNSFEKFIIEIRTNEHNHKKQRAHVHIYIHGEEVGSMFLDGTMKDGQLKSRDYKKVSAYVQANAERYQAMWDEFQGSEY</sequence>